<evidence type="ECO:0008006" key="4">
    <source>
        <dbReference type="Google" id="ProtNLM"/>
    </source>
</evidence>
<proteinExistence type="predicted"/>
<dbReference type="Proteomes" id="UP000319143">
    <property type="component" value="Unassembled WGS sequence"/>
</dbReference>
<protein>
    <recommendedName>
        <fullName evidence="4">DUF1598 domain-containing protein</fullName>
    </recommendedName>
</protein>
<evidence type="ECO:0000313" key="3">
    <source>
        <dbReference type="Proteomes" id="UP000319143"/>
    </source>
</evidence>
<dbReference type="InterPro" id="IPR011487">
    <property type="entry name" value="DUF1598"/>
</dbReference>
<accession>A0A5C6D5K7</accession>
<keyword evidence="1" id="KW-0732">Signal</keyword>
<comment type="caution">
    <text evidence="2">The sequence shown here is derived from an EMBL/GenBank/DDBJ whole genome shotgun (WGS) entry which is preliminary data.</text>
</comment>
<name>A0A5C6D5K7_9BACT</name>
<gene>
    <name evidence="2" type="ORF">Poly41_64700</name>
</gene>
<dbReference type="Pfam" id="PF07643">
    <property type="entry name" value="DUF1598"/>
    <property type="match status" value="1"/>
</dbReference>
<evidence type="ECO:0000256" key="1">
    <source>
        <dbReference type="SAM" id="SignalP"/>
    </source>
</evidence>
<reference evidence="2 3" key="1">
    <citation type="submission" date="2019-02" db="EMBL/GenBank/DDBJ databases">
        <title>Deep-cultivation of Planctomycetes and their phenomic and genomic characterization uncovers novel biology.</title>
        <authorList>
            <person name="Wiegand S."/>
            <person name="Jogler M."/>
            <person name="Boedeker C."/>
            <person name="Pinto D."/>
            <person name="Vollmers J."/>
            <person name="Rivas-Marin E."/>
            <person name="Kohn T."/>
            <person name="Peeters S.H."/>
            <person name="Heuer A."/>
            <person name="Rast P."/>
            <person name="Oberbeckmann S."/>
            <person name="Bunk B."/>
            <person name="Jeske O."/>
            <person name="Meyerdierks A."/>
            <person name="Storesund J.E."/>
            <person name="Kallscheuer N."/>
            <person name="Luecker S."/>
            <person name="Lage O.M."/>
            <person name="Pohl T."/>
            <person name="Merkel B.J."/>
            <person name="Hornburger P."/>
            <person name="Mueller R.-W."/>
            <person name="Bruemmer F."/>
            <person name="Labrenz M."/>
            <person name="Spormann A.M."/>
            <person name="Op Den Camp H."/>
            <person name="Overmann J."/>
            <person name="Amann R."/>
            <person name="Jetten M.S.M."/>
            <person name="Mascher T."/>
            <person name="Medema M.H."/>
            <person name="Devos D.P."/>
            <person name="Kaster A.-K."/>
            <person name="Ovreas L."/>
            <person name="Rohde M."/>
            <person name="Galperin M.Y."/>
            <person name="Jogler C."/>
        </authorList>
    </citation>
    <scope>NUCLEOTIDE SEQUENCE [LARGE SCALE GENOMIC DNA]</scope>
    <source>
        <strain evidence="2 3">Poly41</strain>
    </source>
</reference>
<keyword evidence="3" id="KW-1185">Reference proteome</keyword>
<feature type="signal peptide" evidence="1">
    <location>
        <begin position="1"/>
        <end position="27"/>
    </location>
</feature>
<feature type="chain" id="PRO_5022767221" description="DUF1598 domain-containing protein" evidence="1">
    <location>
        <begin position="28"/>
        <end position="455"/>
    </location>
</feature>
<evidence type="ECO:0000313" key="2">
    <source>
        <dbReference type="EMBL" id="TWU31001.1"/>
    </source>
</evidence>
<dbReference type="OrthoDB" id="233246at2"/>
<sequence precursor="true">MESGKFKTLRFVTSLVAVVCVATSLHAGLNNIGGQAVGGVLINPEGIVRNATLEEQRELANVARALHQDPQGDLTQATEMRMISLVGIQKQLKDCHDSGKPIPSDLVYMAGLTRIEYVFVDPDRNDIVLAGPAEPWTLREDGSVVGTVSGKSTMRLADLIVALRTVETARTESISCSIEPTAEGRNNLRQMLRRVQLRPGQNPSIFEAQLKEAFGPQLIQLTGVPKDCRYARILVAADYDMKRVALALTPSKVKGLPSYLEMSQNTRHSATQNPRWWMACNYDTLTKSEDEMAWKLSGQGVKTLTEQDVVAADGTVEGSGSSDPVATQWANAMTDHYAELAKQIPVFGDLQNIMDMTVVATLITQERLDSKADIDLSLLQQQTDVVALTSYVVPKAVDPQCSFIRGRAGWVVTASGGVEINAFEVVEQQAVDTAVAQSRQTALAAAGSQWWWNKK</sequence>
<organism evidence="2 3">
    <name type="scientific">Novipirellula artificiosorum</name>
    <dbReference type="NCBI Taxonomy" id="2528016"/>
    <lineage>
        <taxon>Bacteria</taxon>
        <taxon>Pseudomonadati</taxon>
        <taxon>Planctomycetota</taxon>
        <taxon>Planctomycetia</taxon>
        <taxon>Pirellulales</taxon>
        <taxon>Pirellulaceae</taxon>
        <taxon>Novipirellula</taxon>
    </lineage>
</organism>
<dbReference type="AlphaFoldDB" id="A0A5C6D5K7"/>
<dbReference type="EMBL" id="SJPV01000019">
    <property type="protein sequence ID" value="TWU31001.1"/>
    <property type="molecule type" value="Genomic_DNA"/>
</dbReference>